<dbReference type="EMBL" id="CP155620">
    <property type="protein sequence ID" value="XBJ28648.1"/>
    <property type="molecule type" value="Genomic_DNA"/>
</dbReference>
<organism evidence="1">
    <name type="scientific">Campylobacter sp. CCS1377</name>
    <dbReference type="NCBI Taxonomy" id="3158229"/>
    <lineage>
        <taxon>Bacteria</taxon>
        <taxon>Pseudomonadati</taxon>
        <taxon>Campylobacterota</taxon>
        <taxon>Epsilonproteobacteria</taxon>
        <taxon>Campylobacterales</taxon>
        <taxon>Campylobacteraceae</taxon>
        <taxon>Campylobacter</taxon>
    </lineage>
</organism>
<dbReference type="AlphaFoldDB" id="A0AAU7E5Z2"/>
<gene>
    <name evidence="1" type="ORF">AAH949_05960</name>
</gene>
<dbReference type="RefSeq" id="WP_348518221.1">
    <property type="nucleotide sequence ID" value="NZ_CP155620.1"/>
</dbReference>
<protein>
    <submittedName>
        <fullName evidence="1">Uncharacterized protein</fullName>
    </submittedName>
</protein>
<reference evidence="1" key="1">
    <citation type="submission" date="2024-05" db="EMBL/GenBank/DDBJ databases">
        <title>Campylobacter coli isolated from environmental waters in Slovenia.</title>
        <authorList>
            <person name="Zautner A.E."/>
            <person name="Bunk B."/>
            <person name="Riedel T."/>
            <person name="Sproeer C."/>
        </authorList>
    </citation>
    <scope>NUCLEOTIDE SEQUENCE</scope>
    <source>
        <strain evidence="1">CCS1377</strain>
    </source>
</reference>
<evidence type="ECO:0000313" key="1">
    <source>
        <dbReference type="EMBL" id="XBJ28648.1"/>
    </source>
</evidence>
<name>A0AAU7E5Z2_9BACT</name>
<accession>A0AAU7E5Z2</accession>
<sequence>MLAKKGRDPYHHIVFNIKKVREKQIDFKLLAINFKISENTKTINISDLITTKGDKESVKIYVFDKNTNKLFIPLVF</sequence>
<proteinExistence type="predicted"/>